<gene>
    <name evidence="3" type="ORF">CWM47_25945</name>
</gene>
<evidence type="ECO:0000313" key="3">
    <source>
        <dbReference type="EMBL" id="AUD04986.1"/>
    </source>
</evidence>
<evidence type="ECO:0000256" key="2">
    <source>
        <dbReference type="SAM" id="Phobius"/>
    </source>
</evidence>
<dbReference type="Proteomes" id="UP000232883">
    <property type="component" value="Chromosome"/>
</dbReference>
<feature type="transmembrane region" description="Helical" evidence="2">
    <location>
        <begin position="629"/>
        <end position="652"/>
    </location>
</feature>
<dbReference type="AlphaFoldDB" id="A0A2K8Z517"/>
<dbReference type="Gene3D" id="3.40.50.720">
    <property type="entry name" value="NAD(P)-binding Rossmann-like Domain"/>
    <property type="match status" value="1"/>
</dbReference>
<dbReference type="RefSeq" id="WP_100991339.1">
    <property type="nucleotide sequence ID" value="NZ_CP025096.1"/>
</dbReference>
<feature type="region of interest" description="Disordered" evidence="1">
    <location>
        <begin position="43"/>
        <end position="69"/>
    </location>
</feature>
<protein>
    <submittedName>
        <fullName evidence="3">Phytoene dehydrogenase</fullName>
    </submittedName>
</protein>
<dbReference type="SUPFAM" id="SSF51905">
    <property type="entry name" value="FAD/NAD(P)-binding domain"/>
    <property type="match status" value="1"/>
</dbReference>
<dbReference type="GO" id="GO:0016491">
    <property type="term" value="F:oxidoreductase activity"/>
    <property type="evidence" value="ECO:0007669"/>
    <property type="project" value="TreeGrafter"/>
</dbReference>
<name>A0A2K8Z517_9BACT</name>
<reference evidence="3 4" key="1">
    <citation type="submission" date="2017-11" db="EMBL/GenBank/DDBJ databases">
        <title>Taxonomic description and genome sequences of Spirosoma HA7 sp. nov., isolated from pollen microhabitat of Corylus avellana.</title>
        <authorList>
            <person name="Ambika Manirajan B."/>
            <person name="Suarez C."/>
            <person name="Ratering S."/>
            <person name="Geissler-Plaum R."/>
            <person name="Cardinale M."/>
            <person name="Sylvia S."/>
        </authorList>
    </citation>
    <scope>NUCLEOTIDE SEQUENCE [LARGE SCALE GENOMIC DNA]</scope>
    <source>
        <strain evidence="3 4">HA7</strain>
    </source>
</reference>
<keyword evidence="4" id="KW-1185">Reference proteome</keyword>
<dbReference type="KEGG" id="spir:CWM47_25945"/>
<dbReference type="Pfam" id="PF13450">
    <property type="entry name" value="NAD_binding_8"/>
    <property type="match status" value="1"/>
</dbReference>
<feature type="compositionally biased region" description="Polar residues" evidence="1">
    <location>
        <begin position="57"/>
        <end position="67"/>
    </location>
</feature>
<dbReference type="EMBL" id="CP025096">
    <property type="protein sequence ID" value="AUD04986.1"/>
    <property type="molecule type" value="Genomic_DNA"/>
</dbReference>
<accession>A0A2K8Z517</accession>
<dbReference type="PANTHER" id="PTHR42923:SF46">
    <property type="entry name" value="AMINE OXIDASE"/>
    <property type="match status" value="1"/>
</dbReference>
<proteinExistence type="predicted"/>
<dbReference type="InterPro" id="IPR036188">
    <property type="entry name" value="FAD/NAD-bd_sf"/>
</dbReference>
<evidence type="ECO:0000313" key="4">
    <source>
        <dbReference type="Proteomes" id="UP000232883"/>
    </source>
</evidence>
<keyword evidence="2" id="KW-1133">Transmembrane helix</keyword>
<organism evidence="3 4">
    <name type="scientific">Spirosoma pollinicola</name>
    <dbReference type="NCBI Taxonomy" id="2057025"/>
    <lineage>
        <taxon>Bacteria</taxon>
        <taxon>Pseudomonadati</taxon>
        <taxon>Bacteroidota</taxon>
        <taxon>Cytophagia</taxon>
        <taxon>Cytophagales</taxon>
        <taxon>Cytophagaceae</taxon>
        <taxon>Spirosoma</taxon>
    </lineage>
</organism>
<dbReference type="PANTHER" id="PTHR42923">
    <property type="entry name" value="PROTOPORPHYRINOGEN OXIDASE"/>
    <property type="match status" value="1"/>
</dbReference>
<keyword evidence="2" id="KW-0812">Transmembrane</keyword>
<keyword evidence="2" id="KW-0472">Membrane</keyword>
<evidence type="ECO:0000256" key="1">
    <source>
        <dbReference type="SAM" id="MobiDB-lite"/>
    </source>
</evidence>
<dbReference type="OrthoDB" id="8845488at2"/>
<dbReference type="InterPro" id="IPR050464">
    <property type="entry name" value="Zeta_carotene_desat/Oxidored"/>
</dbReference>
<sequence>MPKVVILGGGVAGMSAAHELIERGFSVDVYEKKPYYLGGKARSVNVPGSNPADPNGMNPTAPGSSKHSLPGEHGFRFFPGFYKHITDTMKRIPYTNAAGQKNRQGVFDNLVDVTRVGILRNGKKPIITIVSFPKSLADIEAAIGVLHTHDTGLLPGEARFFAGKVWQLMTSCQRRRDLEYEKVGWWQFMDADGHSHAYQHLLVEGLTRTLVAANAKFASTKTGGDIFIQLLFNIANPGMHTDRVLNGPTNDVWLDPWEDYLTKKGVRFFKGALIEEVVCDKGHVTSVQIQDWQKALAAENPSAVPVPSNASPKTQAAQPVPDRFAYDPPAVGDYYLLATPVEVTAVLLSNEVKKSIGSLEHIDELAADVAWMNGIQFYLNQVVEVVHGHCIYVDSEWALTSISQLPFWGDFDINKRGDGLVKTIFSVDISDWEAASPAEPGLPSLKARECQTFDQIADRVWAQLKRSLNVNGTVVLTDDMKQGVYMDHDVPYRGYYLDHDLNEQVPPNVADPTASAVGKQKEGKRVLVDHEPLLVNTVNSWANRPDAFLPGLSNLFLASDYVRTNTDLATMEGANEAARRAVNCIIDLSGVDASPCRVWNLHEPVFFAPFKWYDAWRYRLGMPYRKTPGWFDALMVVWGVAYAAGFLLYTAWTAVTSWISQLTKNS</sequence>